<dbReference type="HOGENOM" id="CLU_3069699_0_0_1"/>
<organism evidence="1 2">
    <name type="scientific">Pisolithus tinctorius Marx 270</name>
    <dbReference type="NCBI Taxonomy" id="870435"/>
    <lineage>
        <taxon>Eukaryota</taxon>
        <taxon>Fungi</taxon>
        <taxon>Dikarya</taxon>
        <taxon>Basidiomycota</taxon>
        <taxon>Agaricomycotina</taxon>
        <taxon>Agaricomycetes</taxon>
        <taxon>Agaricomycetidae</taxon>
        <taxon>Boletales</taxon>
        <taxon>Sclerodermatineae</taxon>
        <taxon>Pisolithaceae</taxon>
        <taxon>Pisolithus</taxon>
    </lineage>
</organism>
<accession>A0A0C3PQG3</accession>
<gene>
    <name evidence="1" type="ORF">M404DRAFT_994912</name>
</gene>
<protein>
    <submittedName>
        <fullName evidence="1">Uncharacterized protein</fullName>
    </submittedName>
</protein>
<dbReference type="EMBL" id="KN831950">
    <property type="protein sequence ID" value="KIO11241.1"/>
    <property type="molecule type" value="Genomic_DNA"/>
</dbReference>
<reference evidence="1 2" key="1">
    <citation type="submission" date="2014-04" db="EMBL/GenBank/DDBJ databases">
        <authorList>
            <consortium name="DOE Joint Genome Institute"/>
            <person name="Kuo A."/>
            <person name="Kohler A."/>
            <person name="Costa M.D."/>
            <person name="Nagy L.G."/>
            <person name="Floudas D."/>
            <person name="Copeland A."/>
            <person name="Barry K.W."/>
            <person name="Cichocki N."/>
            <person name="Veneault-Fourrey C."/>
            <person name="LaButti K."/>
            <person name="Lindquist E.A."/>
            <person name="Lipzen A."/>
            <person name="Lundell T."/>
            <person name="Morin E."/>
            <person name="Murat C."/>
            <person name="Sun H."/>
            <person name="Tunlid A."/>
            <person name="Henrissat B."/>
            <person name="Grigoriev I.V."/>
            <person name="Hibbett D.S."/>
            <person name="Martin F."/>
            <person name="Nordberg H.P."/>
            <person name="Cantor M.N."/>
            <person name="Hua S.X."/>
        </authorList>
    </citation>
    <scope>NUCLEOTIDE SEQUENCE [LARGE SCALE GENOMIC DNA]</scope>
    <source>
        <strain evidence="1 2">Marx 270</strain>
    </source>
</reference>
<evidence type="ECO:0000313" key="2">
    <source>
        <dbReference type="Proteomes" id="UP000054217"/>
    </source>
</evidence>
<dbReference type="AlphaFoldDB" id="A0A0C3PQG3"/>
<reference evidence="2" key="2">
    <citation type="submission" date="2015-01" db="EMBL/GenBank/DDBJ databases">
        <title>Evolutionary Origins and Diversification of the Mycorrhizal Mutualists.</title>
        <authorList>
            <consortium name="DOE Joint Genome Institute"/>
            <consortium name="Mycorrhizal Genomics Consortium"/>
            <person name="Kohler A."/>
            <person name="Kuo A."/>
            <person name="Nagy L.G."/>
            <person name="Floudas D."/>
            <person name="Copeland A."/>
            <person name="Barry K.W."/>
            <person name="Cichocki N."/>
            <person name="Veneault-Fourrey C."/>
            <person name="LaButti K."/>
            <person name="Lindquist E.A."/>
            <person name="Lipzen A."/>
            <person name="Lundell T."/>
            <person name="Morin E."/>
            <person name="Murat C."/>
            <person name="Riley R."/>
            <person name="Ohm R."/>
            <person name="Sun H."/>
            <person name="Tunlid A."/>
            <person name="Henrissat B."/>
            <person name="Grigoriev I.V."/>
            <person name="Hibbett D.S."/>
            <person name="Martin F."/>
        </authorList>
    </citation>
    <scope>NUCLEOTIDE SEQUENCE [LARGE SCALE GENOMIC DNA]</scope>
    <source>
        <strain evidence="2">Marx 270</strain>
    </source>
</reference>
<name>A0A0C3PQG3_PISTI</name>
<sequence>MMFLARIKAPQPILINVTHETVSSQVDEAPVGSHVREGDNVLTPYGAALTSPK</sequence>
<evidence type="ECO:0000313" key="1">
    <source>
        <dbReference type="EMBL" id="KIO11241.1"/>
    </source>
</evidence>
<dbReference type="Proteomes" id="UP000054217">
    <property type="component" value="Unassembled WGS sequence"/>
</dbReference>
<proteinExistence type="predicted"/>
<dbReference type="InParanoid" id="A0A0C3PQG3"/>
<keyword evidence="2" id="KW-1185">Reference proteome</keyword>